<reference evidence="1" key="2">
    <citation type="submission" date="2016-06" db="EMBL/GenBank/DDBJ databases">
        <title>The genome of a short-lived fish provides insights into sex chromosome evolution and the genetic control of aging.</title>
        <authorList>
            <person name="Reichwald K."/>
            <person name="Felder M."/>
            <person name="Petzold A."/>
            <person name="Koch P."/>
            <person name="Groth M."/>
            <person name="Platzer M."/>
        </authorList>
    </citation>
    <scope>NUCLEOTIDE SEQUENCE</scope>
    <source>
        <tissue evidence="1">Brain</tissue>
    </source>
</reference>
<protein>
    <submittedName>
        <fullName evidence="1">Uncharacterized protein</fullName>
    </submittedName>
</protein>
<reference evidence="1" key="1">
    <citation type="submission" date="2016-05" db="EMBL/GenBank/DDBJ databases">
        <authorList>
            <person name="Lavstsen T."/>
            <person name="Jespersen J.S."/>
        </authorList>
    </citation>
    <scope>NUCLEOTIDE SEQUENCE</scope>
    <source>
        <tissue evidence="1">Brain</tissue>
    </source>
</reference>
<organism evidence="1">
    <name type="scientific">Nothobranchius rachovii</name>
    <name type="common">bluefin notho</name>
    <dbReference type="NCBI Taxonomy" id="451742"/>
    <lineage>
        <taxon>Eukaryota</taxon>
        <taxon>Metazoa</taxon>
        <taxon>Chordata</taxon>
        <taxon>Craniata</taxon>
        <taxon>Vertebrata</taxon>
        <taxon>Euteleostomi</taxon>
        <taxon>Actinopterygii</taxon>
        <taxon>Neopterygii</taxon>
        <taxon>Teleostei</taxon>
        <taxon>Neoteleostei</taxon>
        <taxon>Acanthomorphata</taxon>
        <taxon>Ovalentaria</taxon>
        <taxon>Atherinomorphae</taxon>
        <taxon>Cyprinodontiformes</taxon>
        <taxon>Nothobranchiidae</taxon>
        <taxon>Nothobranchius</taxon>
    </lineage>
</organism>
<dbReference type="AlphaFoldDB" id="A0A1A8RUK6"/>
<accession>A0A1A8RUK6</accession>
<gene>
    <name evidence="1" type="primary">Nfu_g_1_006738</name>
</gene>
<evidence type="ECO:0000313" key="1">
    <source>
        <dbReference type="EMBL" id="SBS08964.1"/>
    </source>
</evidence>
<sequence>KVQNSNLRSLQLCFYCLQMAGTAEGMDIRQKPHYKLLQV</sequence>
<name>A0A1A8RUK6_9TELE</name>
<feature type="non-terminal residue" evidence="1">
    <location>
        <position position="39"/>
    </location>
</feature>
<proteinExistence type="predicted"/>
<dbReference type="EMBL" id="HAEH01019265">
    <property type="protein sequence ID" value="SBS08964.1"/>
    <property type="molecule type" value="Transcribed_RNA"/>
</dbReference>
<feature type="non-terminal residue" evidence="1">
    <location>
        <position position="1"/>
    </location>
</feature>